<evidence type="ECO:0000256" key="2">
    <source>
        <dbReference type="ARBA" id="ARBA00022614"/>
    </source>
</evidence>
<feature type="coiled-coil region" evidence="7">
    <location>
        <begin position="69"/>
        <end position="96"/>
    </location>
</feature>
<comment type="similarity">
    <text evidence="1">Belongs to the disease resistance NB-LRR family.</text>
</comment>
<dbReference type="InterPro" id="IPR002182">
    <property type="entry name" value="NB-ARC"/>
</dbReference>
<evidence type="ECO:0000313" key="10">
    <source>
        <dbReference type="Proteomes" id="UP001293593"/>
    </source>
</evidence>
<keyword evidence="7" id="KW-0175">Coiled coil</keyword>
<dbReference type="Proteomes" id="UP001293593">
    <property type="component" value="Unassembled WGS sequence"/>
</dbReference>
<dbReference type="SMART" id="SM00382">
    <property type="entry name" value="AAA"/>
    <property type="match status" value="2"/>
</dbReference>
<evidence type="ECO:0000256" key="5">
    <source>
        <dbReference type="ARBA" id="ARBA00022821"/>
    </source>
</evidence>
<evidence type="ECO:0000256" key="3">
    <source>
        <dbReference type="ARBA" id="ARBA00022737"/>
    </source>
</evidence>
<evidence type="ECO:0000256" key="6">
    <source>
        <dbReference type="ARBA" id="ARBA00022840"/>
    </source>
</evidence>
<dbReference type="SUPFAM" id="SSF52058">
    <property type="entry name" value="L domain-like"/>
    <property type="match status" value="3"/>
</dbReference>
<keyword evidence="6" id="KW-0067">ATP-binding</keyword>
<evidence type="ECO:0000259" key="8">
    <source>
        <dbReference type="SMART" id="SM00382"/>
    </source>
</evidence>
<comment type="caution">
    <text evidence="9">The sequence shown here is derived from an EMBL/GenBank/DDBJ whole genome shotgun (WGS) entry which is preliminary data.</text>
</comment>
<evidence type="ECO:0000256" key="7">
    <source>
        <dbReference type="SAM" id="Coils"/>
    </source>
</evidence>
<dbReference type="GO" id="GO:0006952">
    <property type="term" value="P:defense response"/>
    <property type="evidence" value="ECO:0007669"/>
    <property type="project" value="UniProtKB-KW"/>
</dbReference>
<dbReference type="PRINTS" id="PR00364">
    <property type="entry name" value="DISEASERSIST"/>
</dbReference>
<protein>
    <recommendedName>
        <fullName evidence="8">AAA+ ATPase domain-containing protein</fullName>
    </recommendedName>
</protein>
<accession>A0AAE1JUL2</accession>
<dbReference type="InterPro" id="IPR027417">
    <property type="entry name" value="P-loop_NTPase"/>
</dbReference>
<dbReference type="EMBL" id="JAWXYG010000004">
    <property type="protein sequence ID" value="KAK4275898.1"/>
    <property type="molecule type" value="Genomic_DNA"/>
</dbReference>
<dbReference type="InterPro" id="IPR003593">
    <property type="entry name" value="AAA+_ATPase"/>
</dbReference>
<feature type="domain" description="AAA+ ATPase" evidence="8">
    <location>
        <begin position="1169"/>
        <end position="1372"/>
    </location>
</feature>
<proteinExistence type="inferred from homology"/>
<evidence type="ECO:0000313" key="9">
    <source>
        <dbReference type="EMBL" id="KAK4275898.1"/>
    </source>
</evidence>
<dbReference type="Gene3D" id="1.10.8.430">
    <property type="entry name" value="Helical domain of apoptotic protease-activating factors"/>
    <property type="match status" value="2"/>
</dbReference>
<evidence type="ECO:0000256" key="4">
    <source>
        <dbReference type="ARBA" id="ARBA00022741"/>
    </source>
</evidence>
<dbReference type="Gene3D" id="3.80.10.10">
    <property type="entry name" value="Ribonuclease Inhibitor"/>
    <property type="match status" value="4"/>
</dbReference>
<dbReference type="InterPro" id="IPR050905">
    <property type="entry name" value="Plant_NBS-LRR"/>
</dbReference>
<keyword evidence="10" id="KW-1185">Reference proteome</keyword>
<organism evidence="9 10">
    <name type="scientific">Acacia crassicarpa</name>
    <name type="common">northern wattle</name>
    <dbReference type="NCBI Taxonomy" id="499986"/>
    <lineage>
        <taxon>Eukaryota</taxon>
        <taxon>Viridiplantae</taxon>
        <taxon>Streptophyta</taxon>
        <taxon>Embryophyta</taxon>
        <taxon>Tracheophyta</taxon>
        <taxon>Spermatophyta</taxon>
        <taxon>Magnoliopsida</taxon>
        <taxon>eudicotyledons</taxon>
        <taxon>Gunneridae</taxon>
        <taxon>Pentapetalae</taxon>
        <taxon>rosids</taxon>
        <taxon>fabids</taxon>
        <taxon>Fabales</taxon>
        <taxon>Fabaceae</taxon>
        <taxon>Caesalpinioideae</taxon>
        <taxon>mimosoid clade</taxon>
        <taxon>Acacieae</taxon>
        <taxon>Acacia</taxon>
    </lineage>
</organism>
<dbReference type="GO" id="GO:0043531">
    <property type="term" value="F:ADP binding"/>
    <property type="evidence" value="ECO:0007669"/>
    <property type="project" value="InterPro"/>
</dbReference>
<dbReference type="GO" id="GO:0005524">
    <property type="term" value="F:ATP binding"/>
    <property type="evidence" value="ECO:0007669"/>
    <property type="project" value="UniProtKB-KW"/>
</dbReference>
<dbReference type="InterPro" id="IPR042197">
    <property type="entry name" value="Apaf_helical"/>
</dbReference>
<feature type="domain" description="AAA+ ATPase" evidence="8">
    <location>
        <begin position="173"/>
        <end position="307"/>
    </location>
</feature>
<keyword evidence="3" id="KW-0677">Repeat</keyword>
<gene>
    <name evidence="9" type="ORF">QN277_018908</name>
</gene>
<evidence type="ECO:0000256" key="1">
    <source>
        <dbReference type="ARBA" id="ARBA00008894"/>
    </source>
</evidence>
<keyword evidence="4" id="KW-0547">Nucleotide-binding</keyword>
<dbReference type="Gene3D" id="3.40.50.300">
    <property type="entry name" value="P-loop containing nucleotide triphosphate hydrolases"/>
    <property type="match status" value="2"/>
</dbReference>
<sequence>MAPGIDILINWAGGVLANVVTVVVKEASYYWKFKTLVEDLGDEQEVLESVRKSMEVQVKKARANACVPSGDTEQQLKKAAALLEKAKKQLVKAKASSSCCNGVVPNCICRYIVGRKMEMMTRKIKQLKDGLQQKLDFAHRSSLRATSVPEDFIMFETTKKARDEIITALKDNTKKKIGLYGMGGSGKSSMLKLVHKEAQDRKLFDKIAFVEVSDPPNIPDIQQVIAEWFDLKFETEAHQHTRAARLYMTLEEGTSYLIILDNVWKMLNFGDIGIPSHKNCRVLLSTRQREKCNLMGCQQVIYLPLLTKDEAWKLFQLHAGATAIEEIKTEAEEIITNSCQGLPVAIRALAGTLKGKHVNAMKEALTQLKDHTIWNANSDEDNPYKCLKFSFQKLENEQERSLFLLCALFPNDSERTLETLIRFAFGLSIFRDVNSYQRARSKVPTIIDQFKDNCLLLHGKESYIKMHDMLRAVALSCANEQTRVITGPNQNLKDLDGKHYLKETRRLYCHGTEEFPDQLDSPELEILHVSNDSGNSSKFPLTFFKGMIKLKVLVIKNTSHWTMPTLSLPQSIEELKKLRTLSLNGWTVDNMPCFEKLEWLDSIEVSYCEIKELPEELARMKKLKLLEVSRSTIGGGNPFELLARCSQLEELYFVKNVVPKMAPNDQNVAKLIQKIASPRVQRYHLEIGSSADTLNDGLTSKYMSINNFDISIIKRGIQDLAQKLEVLSLEKVQGDCTSITPGLITSVGEYMDELTEFTLRDFDSIECLIDATKPQFLISVFSKLEKLRVEAMKGVKALCIGPPPPGLLKKLKELFLKHCGQLGSLSKLELLNLELIELEDCPKLSSLFTAATALKMRKLRELKVRSCSKLKHILKDEKEENVTLKGLVFPNMKHVTVKECNYLECIIPADFAGGLSQLASLEIENAAALTHVFGKSNYEDDQNQNQLIINLAVLKELKLIRLPIVIGYCPPNYFMNWPSLDKPYIEECPQLNRPSGGVEATRQDLKFNNLARSETWKARYYTLVTDLENEKGKLVAQIDELKATRAAQMEPSGDLQQWLEEADGVIRKVKKLDGEPEASKSYSCGISRNWICQFIEGRSLTRTTEKMKWLNKRLASTRPRQTIHKDKSSCIVDSQLIAPYHGSGYEDFIFFESTKKASDELLMALKDDHINIIGLYGMAGCGKTSLVMDVCKVVKGLRLFDDVIYMTVPYANVKIVQTTIAEWLGLLLIEATEEGKAAILYEKFKIGGKFLLVLDDMWSTLDLKKIGIPVDENCKVVLISGLRHIFPSMGCQKEVHLSLLTEEEAGKLYQMHVGVIEDGFEDVTREIVEECQGLPVAIVTIAQTLKDKDVTVWKDALKELRDSSTLGFGSAEEMVYRSLKFSVQELQDQARLLFFLCALFPKDSKISLEILTRFAFGLSIFEKVNSYQRARDIVNEAISEMNDSCLLLKSKEGHFHMHHLVLKVALSVEKETRVTMGDKDDINALIKGGLMKDITRLCCHDMHEFHYQLNCPKLEILVVSNDDGCSPEFPDSFFRQMIELMVLAIIDTSILTTPNLWLPQPIESLYKLRALCLRGWTLDDISVLGNLKTLDTIELLYCIINELPEELAALKNLKLLEISGSKMGGSPFDVLARCSQLEELYFIENNLEQEVGSNDHNVIELFHHIDSSKVLQKYHLEIGSSIYILKHDATSKFISINGFNVSTSNETIKNLAQELEVFYLENIQGDCKNIIPDMIPANGDCMNKLTELLLHDSDNIECLIDSTNYKLNQNKSAFPMLLKLRIKSMKYLEILCSGPPPLNLFVKLEELSIVECSRLHCIVSVGYLNLCNLKHLQLEDCPNLTSVFTYATARTMVLLEVLKVRDCNALKHIIKDEEEDVNISLRPLFPKLKQVIVKGCEHLEFIIPASFVGFLELETLQIEDAGELKYIFGMYNHGGRSWNEIPIIIDLSVLKVLKLTDLPNITNICPQNCLITWPHAAKASIGRCPQLIGIFDLVSKVSQQDGDSFAKQELELAPKRRSEMAVKSVESVHLEQCEGEGIFQFTEPAAINMGSDSLSLSSLQSLALNNLPRVRNICEGHKQLFSIRRVKIHKNRELKCIFSLQIMTYISSLRELAVEDCSQLEQIIKDEDYDSLYTGPFSDKCKLERVTVKSCPKLRSLFSVSTAQTLRLIRTLKIEDCHRMEVLMSEGSIEAYSSK</sequence>
<dbReference type="PANTHER" id="PTHR33463:SF105">
    <property type="entry name" value="AND NB-ARC DOMAIN DISEASE RESISTANCE PROTEIN, PUTATIVE-RELATED"/>
    <property type="match status" value="1"/>
</dbReference>
<dbReference type="InterPro" id="IPR032675">
    <property type="entry name" value="LRR_dom_sf"/>
</dbReference>
<dbReference type="Pfam" id="PF00931">
    <property type="entry name" value="NB-ARC"/>
    <property type="match status" value="2"/>
</dbReference>
<dbReference type="InterPro" id="IPR036388">
    <property type="entry name" value="WH-like_DNA-bd_sf"/>
</dbReference>
<dbReference type="InterPro" id="IPR057135">
    <property type="entry name" value="At4g27190-like_LRR"/>
</dbReference>
<dbReference type="PANTHER" id="PTHR33463">
    <property type="entry name" value="NB-ARC DOMAIN-CONTAINING PROTEIN-RELATED"/>
    <property type="match status" value="1"/>
</dbReference>
<reference evidence="9" key="1">
    <citation type="submission" date="2023-10" db="EMBL/GenBank/DDBJ databases">
        <title>Chromosome-level genome of the transformable northern wattle, Acacia crassicarpa.</title>
        <authorList>
            <person name="Massaro I."/>
            <person name="Sinha N.R."/>
            <person name="Poethig S."/>
            <person name="Leichty A.R."/>
        </authorList>
    </citation>
    <scope>NUCLEOTIDE SEQUENCE</scope>
    <source>
        <strain evidence="9">Acra3RX</strain>
        <tissue evidence="9">Leaf</tissue>
    </source>
</reference>
<keyword evidence="5" id="KW-0611">Plant defense</keyword>
<dbReference type="SUPFAM" id="SSF52540">
    <property type="entry name" value="P-loop containing nucleoside triphosphate hydrolases"/>
    <property type="match status" value="2"/>
</dbReference>
<dbReference type="Gene3D" id="1.10.10.10">
    <property type="entry name" value="Winged helix-like DNA-binding domain superfamily/Winged helix DNA-binding domain"/>
    <property type="match status" value="1"/>
</dbReference>
<keyword evidence="2" id="KW-0433">Leucine-rich repeat</keyword>
<name>A0AAE1JUL2_9FABA</name>
<dbReference type="Pfam" id="PF23247">
    <property type="entry name" value="LRR_RPS2"/>
    <property type="match status" value="3"/>
</dbReference>